<sequence length="141" mass="15567">MTMAQDSPEQLRDLVMSAARALRRRWFTALEPWGLSPHEYRALRAIHGGDSPRLGDVAKALRIAPRSATEVVDRLEKGGLIERIPDASDRRAMCVRLTAQGGRVITELDAARDADAAEFFADLPAGDRAALRRILEALPRP</sequence>
<dbReference type="SMART" id="SM00347">
    <property type="entry name" value="HTH_MARR"/>
    <property type="match status" value="1"/>
</dbReference>
<evidence type="ECO:0000256" key="3">
    <source>
        <dbReference type="ARBA" id="ARBA00023163"/>
    </source>
</evidence>
<dbReference type="Pfam" id="PF12802">
    <property type="entry name" value="MarR_2"/>
    <property type="match status" value="1"/>
</dbReference>
<proteinExistence type="predicted"/>
<reference evidence="6" key="1">
    <citation type="journal article" date="2019" name="Int. J. Syst. Evol. Microbiol.">
        <title>The Global Catalogue of Microorganisms (GCM) 10K type strain sequencing project: providing services to taxonomists for standard genome sequencing and annotation.</title>
        <authorList>
            <consortium name="The Broad Institute Genomics Platform"/>
            <consortium name="The Broad Institute Genome Sequencing Center for Infectious Disease"/>
            <person name="Wu L."/>
            <person name="Ma J."/>
        </authorList>
    </citation>
    <scope>NUCLEOTIDE SEQUENCE [LARGE SCALE GENOMIC DNA]</scope>
    <source>
        <strain evidence="6">JCM 32206</strain>
    </source>
</reference>
<evidence type="ECO:0000256" key="1">
    <source>
        <dbReference type="ARBA" id="ARBA00023015"/>
    </source>
</evidence>
<dbReference type="Gene3D" id="1.10.10.10">
    <property type="entry name" value="Winged helix-like DNA-binding domain superfamily/Winged helix DNA-binding domain"/>
    <property type="match status" value="1"/>
</dbReference>
<evidence type="ECO:0000313" key="5">
    <source>
        <dbReference type="EMBL" id="GAA4489853.1"/>
    </source>
</evidence>
<protein>
    <recommendedName>
        <fullName evidence="4">HTH marR-type domain-containing protein</fullName>
    </recommendedName>
</protein>
<evidence type="ECO:0000259" key="4">
    <source>
        <dbReference type="PROSITE" id="PS50995"/>
    </source>
</evidence>
<keyword evidence="1" id="KW-0805">Transcription regulation</keyword>
<dbReference type="PROSITE" id="PS50995">
    <property type="entry name" value="HTH_MARR_2"/>
    <property type="match status" value="1"/>
</dbReference>
<evidence type="ECO:0000256" key="2">
    <source>
        <dbReference type="ARBA" id="ARBA00023125"/>
    </source>
</evidence>
<dbReference type="InterPro" id="IPR036388">
    <property type="entry name" value="WH-like_DNA-bd_sf"/>
</dbReference>
<feature type="domain" description="HTH marR-type" evidence="4">
    <location>
        <begin position="8"/>
        <end position="140"/>
    </location>
</feature>
<evidence type="ECO:0000313" key="6">
    <source>
        <dbReference type="Proteomes" id="UP001501183"/>
    </source>
</evidence>
<gene>
    <name evidence="5" type="ORF">GCM10023094_52060</name>
</gene>
<dbReference type="PANTHER" id="PTHR33164:SF103">
    <property type="entry name" value="REGULATORY PROTEIN MARR"/>
    <property type="match status" value="1"/>
</dbReference>
<dbReference type="PANTHER" id="PTHR33164">
    <property type="entry name" value="TRANSCRIPTIONAL REGULATOR, MARR FAMILY"/>
    <property type="match status" value="1"/>
</dbReference>
<dbReference type="Proteomes" id="UP001501183">
    <property type="component" value="Unassembled WGS sequence"/>
</dbReference>
<dbReference type="InterPro" id="IPR023187">
    <property type="entry name" value="Tscrpt_reg_MarR-type_CS"/>
</dbReference>
<comment type="caution">
    <text evidence="5">The sequence shown here is derived from an EMBL/GenBank/DDBJ whole genome shotgun (WGS) entry which is preliminary data.</text>
</comment>
<organism evidence="5 6">
    <name type="scientific">Rhodococcus olei</name>
    <dbReference type="NCBI Taxonomy" id="2161675"/>
    <lineage>
        <taxon>Bacteria</taxon>
        <taxon>Bacillati</taxon>
        <taxon>Actinomycetota</taxon>
        <taxon>Actinomycetes</taxon>
        <taxon>Mycobacteriales</taxon>
        <taxon>Nocardiaceae</taxon>
        <taxon>Rhodococcus</taxon>
    </lineage>
</organism>
<dbReference type="InterPro" id="IPR036390">
    <property type="entry name" value="WH_DNA-bd_sf"/>
</dbReference>
<keyword evidence="6" id="KW-1185">Reference proteome</keyword>
<dbReference type="PRINTS" id="PR00598">
    <property type="entry name" value="HTHMARR"/>
</dbReference>
<accession>A0ABP8PN00</accession>
<dbReference type="InterPro" id="IPR039422">
    <property type="entry name" value="MarR/SlyA-like"/>
</dbReference>
<keyword evidence="2" id="KW-0238">DNA-binding</keyword>
<dbReference type="EMBL" id="BAABFB010000075">
    <property type="protein sequence ID" value="GAA4489853.1"/>
    <property type="molecule type" value="Genomic_DNA"/>
</dbReference>
<keyword evidence="3" id="KW-0804">Transcription</keyword>
<dbReference type="PROSITE" id="PS01117">
    <property type="entry name" value="HTH_MARR_1"/>
    <property type="match status" value="1"/>
</dbReference>
<dbReference type="InterPro" id="IPR000835">
    <property type="entry name" value="HTH_MarR-typ"/>
</dbReference>
<dbReference type="SUPFAM" id="SSF46785">
    <property type="entry name" value="Winged helix' DNA-binding domain"/>
    <property type="match status" value="1"/>
</dbReference>
<name>A0ABP8PN00_9NOCA</name>